<organism evidence="1 2">
    <name type="scientific">Nocardioides zeicaulis</name>
    <dbReference type="NCBI Taxonomy" id="1776857"/>
    <lineage>
        <taxon>Bacteria</taxon>
        <taxon>Bacillati</taxon>
        <taxon>Actinomycetota</taxon>
        <taxon>Actinomycetes</taxon>
        <taxon>Propionibacteriales</taxon>
        <taxon>Nocardioidaceae</taxon>
        <taxon>Nocardioides</taxon>
    </lineage>
</organism>
<dbReference type="SUPFAM" id="SSF82771">
    <property type="entry name" value="GIY-YIG endonuclease"/>
    <property type="match status" value="1"/>
</dbReference>
<name>A0ABV6E1H7_9ACTN</name>
<dbReference type="InterPro" id="IPR035901">
    <property type="entry name" value="GIY-YIG_endonuc_sf"/>
</dbReference>
<gene>
    <name evidence="1" type="ORF">ACFFJG_10160</name>
</gene>
<protein>
    <submittedName>
        <fullName evidence="1">GIY-YIG nuclease family protein</fullName>
    </submittedName>
</protein>
<reference evidence="1 2" key="1">
    <citation type="submission" date="2024-09" db="EMBL/GenBank/DDBJ databases">
        <authorList>
            <person name="Sun Q."/>
            <person name="Mori K."/>
        </authorList>
    </citation>
    <scope>NUCLEOTIDE SEQUENCE [LARGE SCALE GENOMIC DNA]</scope>
    <source>
        <strain evidence="1 2">CCM 8654</strain>
    </source>
</reference>
<dbReference type="RefSeq" id="WP_378518563.1">
    <property type="nucleotide sequence ID" value="NZ_CBCSDI010000032.1"/>
</dbReference>
<proteinExistence type="predicted"/>
<comment type="caution">
    <text evidence="1">The sequence shown here is derived from an EMBL/GenBank/DDBJ whole genome shotgun (WGS) entry which is preliminary data.</text>
</comment>
<dbReference type="Proteomes" id="UP001589698">
    <property type="component" value="Unassembled WGS sequence"/>
</dbReference>
<evidence type="ECO:0000313" key="2">
    <source>
        <dbReference type="Proteomes" id="UP001589698"/>
    </source>
</evidence>
<dbReference type="Gene3D" id="3.40.1440.10">
    <property type="entry name" value="GIY-YIG endonuclease"/>
    <property type="match status" value="1"/>
</dbReference>
<accession>A0ABV6E1H7</accession>
<evidence type="ECO:0000313" key="1">
    <source>
        <dbReference type="EMBL" id="MFC0222845.1"/>
    </source>
</evidence>
<dbReference type="CDD" id="cd10446">
    <property type="entry name" value="GIY-YIG_unchar_1"/>
    <property type="match status" value="1"/>
</dbReference>
<keyword evidence="2" id="KW-1185">Reference proteome</keyword>
<dbReference type="EMBL" id="JBHLXH010000001">
    <property type="protein sequence ID" value="MFC0222845.1"/>
    <property type="molecule type" value="Genomic_DNA"/>
</dbReference>
<sequence>MLTFNDLLALEHVDVARVRLVRHRDRRLAPGRLYEAWRNDRASFESYQAVQARDVFGVGDLLASFVVTEAGKTVFVGTYSVDGVGTCPGGAVDALLKHDISGQVAYQLQHVDHLADYVDRVVIDWGAGTRSWAQRASNQPKPVIEIAEQYEPKFPGFRVFTRLIDDVPSLPAGWQQVLRSVKGVYLLVDVETGHQYVGSAKGADSLFGRWVNYAADGHGGDKALKAAAAAGGRRTYQVSVLEVVDANVPDDTIEQIESYWKNKLLSRTFGLNRN</sequence>